<accession>A0AAE8NI87</accession>
<evidence type="ECO:0000313" key="3">
    <source>
        <dbReference type="Proteomes" id="UP000250416"/>
    </source>
</evidence>
<reference evidence="2 3" key="1">
    <citation type="submission" date="2018-06" db="EMBL/GenBank/DDBJ databases">
        <authorList>
            <consortium name="Pathogen Informatics"/>
            <person name="Doyle S."/>
        </authorList>
    </citation>
    <scope>NUCLEOTIDE SEQUENCE [LARGE SCALE GENOMIC DNA]</scope>
    <source>
        <strain evidence="2 3">NCTC10661</strain>
    </source>
</reference>
<dbReference type="Pfam" id="PF13557">
    <property type="entry name" value="Phenol_MetA_deg"/>
    <property type="match status" value="1"/>
</dbReference>
<gene>
    <name evidence="2" type="ORF">NCTC10661_04995</name>
</gene>
<dbReference type="RefSeq" id="WP_059623759.1">
    <property type="nucleotide sequence ID" value="NZ_CADEUP010000007.1"/>
</dbReference>
<dbReference type="InterPro" id="IPR025737">
    <property type="entry name" value="FApF"/>
</dbReference>
<sequence>MATWNNVRRALALATIAFSPFAGATEGGGSIYPAGVETFACCAAPPPGIYGVVYGEHYYANSFRGNDGNEVPIPGFSARVSAIVPRVVWVTNQQLFGASLVFHGLLPLVNMDVKAAGASQRKTGVGDATIGTALGWHLGPHLHTLLGLDVFVPTGSFRKNDLANIGRNYWAVQPVLGVSYVDPNGFNGDLKVMYTFNSINRDTDYTSGHELIVDYAAGYGIGKGWVLGVGGYFYRQTTDDKQDGNDVPNNRGRALAVGPMVKYDSGKGWFATVKYEFETAVRNRPSGSALWLRAVFPL</sequence>
<comment type="caution">
    <text evidence="2">The sequence shown here is derived from an EMBL/GenBank/DDBJ whole genome shotgun (WGS) entry which is preliminary data.</text>
</comment>
<proteinExistence type="predicted"/>
<protein>
    <submittedName>
        <fullName evidence="2">Meta-pathway phenol degradation-like protein</fullName>
    </submittedName>
</protein>
<organism evidence="2 3">
    <name type="scientific">Burkholderia cepacia</name>
    <name type="common">Pseudomonas cepacia</name>
    <dbReference type="NCBI Taxonomy" id="292"/>
    <lineage>
        <taxon>Bacteria</taxon>
        <taxon>Pseudomonadati</taxon>
        <taxon>Pseudomonadota</taxon>
        <taxon>Betaproteobacteria</taxon>
        <taxon>Burkholderiales</taxon>
        <taxon>Burkholderiaceae</taxon>
        <taxon>Burkholderia</taxon>
        <taxon>Burkholderia cepacia complex</taxon>
    </lineage>
</organism>
<dbReference type="AlphaFoldDB" id="A0AAE8NI87"/>
<name>A0AAE8NI87_BURCE</name>
<feature type="chain" id="PRO_5041926385" evidence="1">
    <location>
        <begin position="25"/>
        <end position="298"/>
    </location>
</feature>
<keyword evidence="1" id="KW-0732">Signal</keyword>
<dbReference type="Proteomes" id="UP000250416">
    <property type="component" value="Unassembled WGS sequence"/>
</dbReference>
<feature type="signal peptide" evidence="1">
    <location>
        <begin position="1"/>
        <end position="24"/>
    </location>
</feature>
<evidence type="ECO:0000313" key="2">
    <source>
        <dbReference type="EMBL" id="SQA51856.1"/>
    </source>
</evidence>
<evidence type="ECO:0000256" key="1">
    <source>
        <dbReference type="SAM" id="SignalP"/>
    </source>
</evidence>
<dbReference type="EMBL" id="UARD01000030">
    <property type="protein sequence ID" value="SQA51856.1"/>
    <property type="molecule type" value="Genomic_DNA"/>
</dbReference>